<gene>
    <name evidence="2" type="ORF">AMAG_08261</name>
</gene>
<feature type="region of interest" description="Disordered" evidence="1">
    <location>
        <begin position="1697"/>
        <end position="1730"/>
    </location>
</feature>
<evidence type="ECO:0000313" key="3">
    <source>
        <dbReference type="Proteomes" id="UP000054350"/>
    </source>
</evidence>
<evidence type="ECO:0000313" key="2">
    <source>
        <dbReference type="EMBL" id="KNE63093.1"/>
    </source>
</evidence>
<accession>A0A0L0SKY0</accession>
<dbReference type="InterPro" id="IPR033228">
    <property type="entry name" value="SZT2"/>
</dbReference>
<sequence>MPTFVKDAWIQLDVRRQLFSRSQLDEFVIKLLDREFTSDSWTGDNPLGELSRVRYLTLYEQPAAAPKATICLHAPIDPKVAFRFTAQSRIQVFATSHHVLLVLDLSASVRTIGGKAVQLDRVFDTFRTVWASLSQASERLRIRIVLSVLIDTGDADQPVVYLARVRVDCPRTFKWLVRQLNDFLADPPCPSASPQPTDLGHLLRVCLQCTRYSQCGLPSVVVVTDGVLGTKGMDQTVFELAALDIPVHVYLLALEVQCLGMVPEVEILQHVARSTGGRFLQQGTAITANDMILKDKSYDQRIPRQFTPNLYPPSHHHLAFPWDSSGPLLTNCIPTRYRDYEVLLPLHVIKARLRQGFVIHNVVLRDKISVHLVLNWLPYVTIQYRIKSFRDMSAGRVEVNVVAYREFTMALLKQGYNPAAGSEVNAFHEFLKAIVDQDGVHRVINEVAAGLVRNPAQEAVKKYQLIEALLKTHTQWMDEEVLSICRPRVDIEGDLKALDWLIVSGYYVQPSPKGSGQFGFTAVHVTHVSDSFSTCRCLYYNYRVMPECLLKGRINGHVSVAHGTGTNAALNASLLQRKRYAYAVSPELQRRMRALTVHHYKEEGYMVVESLPESTTLAKKSLQCTISCQAKNLVIDYYQIPGIHTVESSNLYAKLSAIYTIDCLLQHKKADNDKLFSLRNVLTHSRMTVLGLSTLDVTIPVDPFMKALRSHLASVCFPAPPYLFGHDNVHRAVHAWHDLAAPASDFECHLYLSSTVIIFFIPTNSAVPYVIVYECFIDQMVYHVWQDDELPMIPHSRARIPNHPVANCFYYMPYHISTLDIEDVLTNCAWLSTVDCVYKYAGDMDPAHVARCVECLHEVTATVDISRTLAAMEMLRRATGGHQLEPIDRAKRKFDADLAQFMAQIPNTAIFTVRHPNVFCRMTLAQDGGAAPVRVASLPTPATSDNGASCADPTWPTIWFGDVDVPGNLDPLSRLQLQLNFYSLERDVNAFTGIIDEMVASLNRTLTFAILDLLLPVKPVTAEMLQLVSNDLRVLPRYKLPLDLYESENGDVALPPPLPLLVSEFQVSRLPGYHIVFEHPFFYLVPVAPAPTPPRQSLDLDMMDDLEAGLGIVLNPVEIPQLRGPVFDEMREWIIFTVESSLASQPSQSSQSLHVRLFTLSKDIMKPFQKMVAETAHRVNTRLMLMELRDTHESAEALIPPDKDDLAIKGIKKTTSLPVKNKKKSAFKPGQFACPVQYTYAFTLPKRIQDIPLRNIGMLLISLAVTNRENHFVVSKGEEVFYMRLSLSHPSTAWSRHGDDESMNITSPPSSAIRRLIMDLHGMDEPSRDLANGIVNMVTERLSGLVLTALSGFLVTSSTAKLDKADIEFLLPISRGPRLSMFVPIRVAVDPLYLLFLRQSILQFTTVFGREDVTRSLSQHLQVRYDVVADSLEHPPGEMGFVYCSVSKLNPTPWELSIGQGIGCIVLYMTEDRHLLLNGALNPAAEHAWMVELWVHGSLHADVLLQYVEQANVHAELDVSVDLLVKARDWSSIPRLLATQDPVNTRTPHPCAFHKQIPVRLAEWKRAEFLQAIQEQFSAFAFECPDEKTLVYCESSVKQADQCFYSATAPCFKDEKVAWVPVPRSVLLLVVVESDIVHLVQWNLKAPLFSTLVRTAEAYVARYRTHTDQLRTMALSKLGVHNRRVQSFQRRHDAVLREPPRAQASAQPTSVPPPASVAVEKSTDQPEPSPAVAVVVPEQQLNEFNEYLKTVQEKEQRAQHFLSIYSRWRQRHQRRLQQYADRPGSPSSPPSLSSYDTSASVPSSSLVPAVTASTDEFSDSDLEHVLRYARLIHWCRTPIVFNCRVENSYSFVPNDVNSNNAAEARAYFARLLPDLFAKYCDYLVSLGLVQVSQQQERKSFSISSSDSLPTDRVYLQKSFQGGILLAEVSINHIFLAVNLYTVNRRYGPHQQRLPSPGFTVPDYSRQSFRLFTEECTKFKNLIHVNSFVYDYHLLELRQVIKSSALVAYSVIDVMRCLLHHFPPAGYSKCRLLQDVVAESSSSLVTYLFSHPIRFQLGLIPQSNACFVVRSWSQPQKGNSAAAMETDEPTGGASSSLSRECLIVMRQVPAGIEYFVLDCIEAKCARPHLTLGRKRNEELASSADVSVESVRAHSRDAVASLLQLAAAYYERDRKWQSLLDNRDLELTDFVATARQFFCTSLVALDPRLHVLLQVPGDWSAIAEKLKQEWPHGVRTIGMAASAEQLIMLVNHNESALYLLSLHPPHVNVVVRDEREQNVGDVVNYFVRLLSKVIWQCLVT</sequence>
<keyword evidence="3" id="KW-1185">Reference proteome</keyword>
<dbReference type="Proteomes" id="UP000054350">
    <property type="component" value="Unassembled WGS sequence"/>
</dbReference>
<protein>
    <submittedName>
        <fullName evidence="2">Uncharacterized protein</fullName>
    </submittedName>
</protein>
<dbReference type="STRING" id="578462.A0A0L0SKY0"/>
<evidence type="ECO:0000256" key="1">
    <source>
        <dbReference type="SAM" id="MobiDB-lite"/>
    </source>
</evidence>
<organism evidence="2 3">
    <name type="scientific">Allomyces macrogynus (strain ATCC 38327)</name>
    <name type="common">Allomyces javanicus var. macrogynus</name>
    <dbReference type="NCBI Taxonomy" id="578462"/>
    <lineage>
        <taxon>Eukaryota</taxon>
        <taxon>Fungi</taxon>
        <taxon>Fungi incertae sedis</taxon>
        <taxon>Blastocladiomycota</taxon>
        <taxon>Blastocladiomycetes</taxon>
        <taxon>Blastocladiales</taxon>
        <taxon>Blastocladiaceae</taxon>
        <taxon>Allomyces</taxon>
    </lineage>
</organism>
<dbReference type="PANTHER" id="PTHR14918:SF3">
    <property type="entry name" value="KICSTOR COMPLEX PROTEIN SZT2"/>
    <property type="match status" value="1"/>
</dbReference>
<dbReference type="eggNOG" id="ENOG502QPW4">
    <property type="taxonomic scope" value="Eukaryota"/>
</dbReference>
<feature type="region of interest" description="Disordered" evidence="1">
    <location>
        <begin position="1775"/>
        <end position="1799"/>
    </location>
</feature>
<reference evidence="2 3" key="1">
    <citation type="submission" date="2009-11" db="EMBL/GenBank/DDBJ databases">
        <title>Annotation of Allomyces macrogynus ATCC 38327.</title>
        <authorList>
            <consortium name="The Broad Institute Genome Sequencing Platform"/>
            <person name="Russ C."/>
            <person name="Cuomo C."/>
            <person name="Burger G."/>
            <person name="Gray M.W."/>
            <person name="Holland P.W.H."/>
            <person name="King N."/>
            <person name="Lang F.B.F."/>
            <person name="Roger A.J."/>
            <person name="Ruiz-Trillo I."/>
            <person name="Young S.K."/>
            <person name="Zeng Q."/>
            <person name="Gargeya S."/>
            <person name="Fitzgerald M."/>
            <person name="Haas B."/>
            <person name="Abouelleil A."/>
            <person name="Alvarado L."/>
            <person name="Arachchi H.M."/>
            <person name="Berlin A."/>
            <person name="Chapman S.B."/>
            <person name="Gearin G."/>
            <person name="Goldberg J."/>
            <person name="Griggs A."/>
            <person name="Gujja S."/>
            <person name="Hansen M."/>
            <person name="Heiman D."/>
            <person name="Howarth C."/>
            <person name="Larimer J."/>
            <person name="Lui A."/>
            <person name="MacDonald P.J.P."/>
            <person name="McCowen C."/>
            <person name="Montmayeur A."/>
            <person name="Murphy C."/>
            <person name="Neiman D."/>
            <person name="Pearson M."/>
            <person name="Priest M."/>
            <person name="Roberts A."/>
            <person name="Saif S."/>
            <person name="Shea T."/>
            <person name="Sisk P."/>
            <person name="Stolte C."/>
            <person name="Sykes S."/>
            <person name="Wortman J."/>
            <person name="Nusbaum C."/>
            <person name="Birren B."/>
        </authorList>
    </citation>
    <scope>NUCLEOTIDE SEQUENCE [LARGE SCALE GENOMIC DNA]</scope>
    <source>
        <strain evidence="2 3">ATCC 38327</strain>
    </source>
</reference>
<dbReference type="GO" id="GO:0005777">
    <property type="term" value="C:peroxisome"/>
    <property type="evidence" value="ECO:0007669"/>
    <property type="project" value="InterPro"/>
</dbReference>
<reference evidence="3" key="2">
    <citation type="submission" date="2009-11" db="EMBL/GenBank/DDBJ databases">
        <title>The Genome Sequence of Allomyces macrogynus strain ATCC 38327.</title>
        <authorList>
            <consortium name="The Broad Institute Genome Sequencing Platform"/>
            <person name="Russ C."/>
            <person name="Cuomo C."/>
            <person name="Shea T."/>
            <person name="Young S.K."/>
            <person name="Zeng Q."/>
            <person name="Koehrsen M."/>
            <person name="Haas B."/>
            <person name="Borodovsky M."/>
            <person name="Guigo R."/>
            <person name="Alvarado L."/>
            <person name="Berlin A."/>
            <person name="Borenstein D."/>
            <person name="Chen Z."/>
            <person name="Engels R."/>
            <person name="Freedman E."/>
            <person name="Gellesch M."/>
            <person name="Goldberg J."/>
            <person name="Griggs A."/>
            <person name="Gujja S."/>
            <person name="Heiman D."/>
            <person name="Hepburn T."/>
            <person name="Howarth C."/>
            <person name="Jen D."/>
            <person name="Larson L."/>
            <person name="Lewis B."/>
            <person name="Mehta T."/>
            <person name="Park D."/>
            <person name="Pearson M."/>
            <person name="Roberts A."/>
            <person name="Saif S."/>
            <person name="Shenoy N."/>
            <person name="Sisk P."/>
            <person name="Stolte C."/>
            <person name="Sykes S."/>
            <person name="Walk T."/>
            <person name="White J."/>
            <person name="Yandava C."/>
            <person name="Burger G."/>
            <person name="Gray M.W."/>
            <person name="Holland P.W.H."/>
            <person name="King N."/>
            <person name="Lang F.B.F."/>
            <person name="Roger A.J."/>
            <person name="Ruiz-Trillo I."/>
            <person name="Lander E."/>
            <person name="Nusbaum C."/>
        </authorList>
    </citation>
    <scope>NUCLEOTIDE SEQUENCE [LARGE SCALE GENOMIC DNA]</scope>
    <source>
        <strain evidence="3">ATCC 38327</strain>
    </source>
</reference>
<name>A0A0L0SKY0_ALLM3</name>
<dbReference type="VEuPathDB" id="FungiDB:AMAG_08261"/>
<feature type="compositionally biased region" description="Low complexity" evidence="1">
    <location>
        <begin position="1790"/>
        <end position="1799"/>
    </location>
</feature>
<dbReference type="EMBL" id="GG745341">
    <property type="protein sequence ID" value="KNE63093.1"/>
    <property type="molecule type" value="Genomic_DNA"/>
</dbReference>
<proteinExistence type="predicted"/>
<dbReference type="PANTHER" id="PTHR14918">
    <property type="entry name" value="KICSTOR COMPLEX PROTEIN SZT2"/>
    <property type="match status" value="1"/>
</dbReference>
<dbReference type="OrthoDB" id="43547at2759"/>